<dbReference type="HOGENOM" id="CLU_117584_2_0_9"/>
<evidence type="ECO:0000313" key="1">
    <source>
        <dbReference type="EMBL" id="CEA02054.1"/>
    </source>
</evidence>
<protein>
    <recommendedName>
        <fullName evidence="2">YviE</fullName>
    </recommendedName>
</protein>
<evidence type="ECO:0008006" key="2">
    <source>
        <dbReference type="Google" id="ProtNLM"/>
    </source>
</evidence>
<dbReference type="PATRIC" id="fig|1461583.4.peg.1075"/>
<organism evidence="1">
    <name type="scientific">Metalysinibacillus saudimassiliensis</name>
    <dbReference type="NCBI Taxonomy" id="1461583"/>
    <lineage>
        <taxon>Bacteria</taxon>
        <taxon>Bacillati</taxon>
        <taxon>Bacillota</taxon>
        <taxon>Bacilli</taxon>
        <taxon>Bacillales</taxon>
        <taxon>Caryophanaceae</taxon>
        <taxon>Metalysinibacillus</taxon>
    </lineage>
</organism>
<dbReference type="Pfam" id="PF20074">
    <property type="entry name" value="DUF6470"/>
    <property type="match status" value="1"/>
</dbReference>
<sequence>MMPQIQLGIRDIQMDLKPAAVTGQQQLQQPRADLRIEQPAAILDITTRQSELRIDMSGLWKELGLLTPMQSVAQYAQDGKQENLSGIARRAREGQQMKNMAGKGQGAKIAQTIAKQNHGPKRVPFNIAFKPSGNAIDISFTKGDIDINITPQKPRINATINKPIHNYTPSKVSYTMLQRPSVSVIDVIK</sequence>
<name>A0A078M6Z0_9BACL</name>
<gene>
    <name evidence="1" type="ORF">BN1050_01114</name>
</gene>
<dbReference type="EMBL" id="LN483074">
    <property type="protein sequence ID" value="CEA02054.1"/>
    <property type="molecule type" value="Genomic_DNA"/>
</dbReference>
<proteinExistence type="predicted"/>
<dbReference type="AlphaFoldDB" id="A0A078M6Z0"/>
<dbReference type="InterPro" id="IPR045527">
    <property type="entry name" value="DUF6470"/>
</dbReference>
<reference evidence="1" key="1">
    <citation type="submission" date="2014-07" db="EMBL/GenBank/DDBJ databases">
        <authorList>
            <person name="Urmite Genomes Urmite Genomes"/>
        </authorList>
    </citation>
    <scope>NUCLEOTIDE SEQUENCE</scope>
    <source>
        <strain evidence="1">13S34_air</strain>
    </source>
</reference>
<accession>A0A078M6Z0</accession>